<feature type="region of interest" description="Disordered" evidence="3">
    <location>
        <begin position="367"/>
        <end position="387"/>
    </location>
</feature>
<dbReference type="InterPro" id="IPR036641">
    <property type="entry name" value="HPT_dom_sf"/>
</dbReference>
<keyword evidence="2" id="KW-0597">Phosphoprotein</keyword>
<dbReference type="InterPro" id="IPR037522">
    <property type="entry name" value="HD_GYP_dom"/>
</dbReference>
<name>A0ABU5P8I6_9PSED</name>
<evidence type="ECO:0000313" key="7">
    <source>
        <dbReference type="Proteomes" id="UP001292571"/>
    </source>
</evidence>
<evidence type="ECO:0000256" key="2">
    <source>
        <dbReference type="PROSITE-ProRule" id="PRU00110"/>
    </source>
</evidence>
<accession>A0ABU5P8I6</accession>
<dbReference type="InterPro" id="IPR008207">
    <property type="entry name" value="Sig_transdc_His_kin_Hpt_dom"/>
</dbReference>
<dbReference type="CDD" id="cd00088">
    <property type="entry name" value="HPT"/>
    <property type="match status" value="1"/>
</dbReference>
<protein>
    <submittedName>
        <fullName evidence="6">HD domain-containing phosphohydrolase</fullName>
    </submittedName>
</protein>
<dbReference type="Pfam" id="PF01627">
    <property type="entry name" value="Hpt"/>
    <property type="match status" value="1"/>
</dbReference>
<reference evidence="6 7" key="1">
    <citation type="submission" date="2023-12" db="EMBL/GenBank/DDBJ databases">
        <title>Pseudomonas sp. T5W1.</title>
        <authorList>
            <person name="Maltman C."/>
        </authorList>
    </citation>
    <scope>NUCLEOTIDE SEQUENCE [LARGE SCALE GENOMIC DNA]</scope>
    <source>
        <strain evidence="6 7">T5W1</strain>
    </source>
</reference>
<dbReference type="PANTHER" id="PTHR43155:SF2">
    <property type="entry name" value="CYCLIC DI-GMP PHOSPHODIESTERASE PA4108"/>
    <property type="match status" value="1"/>
</dbReference>
<dbReference type="SMART" id="SM00073">
    <property type="entry name" value="HPT"/>
    <property type="match status" value="1"/>
</dbReference>
<keyword evidence="7" id="KW-1185">Reference proteome</keyword>
<dbReference type="SUPFAM" id="SSF47226">
    <property type="entry name" value="Histidine-containing phosphotransfer domain, HPT domain"/>
    <property type="match status" value="1"/>
</dbReference>
<dbReference type="PANTHER" id="PTHR43155">
    <property type="entry name" value="CYCLIC DI-GMP PHOSPHODIESTERASE PA4108-RELATED"/>
    <property type="match status" value="1"/>
</dbReference>
<dbReference type="InterPro" id="IPR003607">
    <property type="entry name" value="HD/PDEase_dom"/>
</dbReference>
<gene>
    <name evidence="6" type="ORF">SOP97_09195</name>
</gene>
<dbReference type="Gene3D" id="1.20.120.160">
    <property type="entry name" value="HPT domain"/>
    <property type="match status" value="1"/>
</dbReference>
<evidence type="ECO:0000256" key="1">
    <source>
        <dbReference type="ARBA" id="ARBA00023012"/>
    </source>
</evidence>
<dbReference type="Pfam" id="PF13487">
    <property type="entry name" value="HD_5"/>
    <property type="match status" value="1"/>
</dbReference>
<organism evidence="6 7">
    <name type="scientific">Pseudomonas spirodelae</name>
    <dbReference type="NCBI Taxonomy" id="3101751"/>
    <lineage>
        <taxon>Bacteria</taxon>
        <taxon>Pseudomonadati</taxon>
        <taxon>Pseudomonadota</taxon>
        <taxon>Gammaproteobacteria</taxon>
        <taxon>Pseudomonadales</taxon>
        <taxon>Pseudomonadaceae</taxon>
        <taxon>Pseudomonas</taxon>
    </lineage>
</organism>
<feature type="domain" description="HD-GYP" evidence="5">
    <location>
        <begin position="173"/>
        <end position="375"/>
    </location>
</feature>
<dbReference type="SUPFAM" id="SSF109604">
    <property type="entry name" value="HD-domain/PDEase-like"/>
    <property type="match status" value="1"/>
</dbReference>
<dbReference type="EMBL" id="JAYEET010000029">
    <property type="protein sequence ID" value="MEA1605989.1"/>
    <property type="molecule type" value="Genomic_DNA"/>
</dbReference>
<evidence type="ECO:0000313" key="6">
    <source>
        <dbReference type="EMBL" id="MEA1605989.1"/>
    </source>
</evidence>
<dbReference type="RefSeq" id="WP_322949015.1">
    <property type="nucleotide sequence ID" value="NZ_JAYEET010000029.1"/>
</dbReference>
<feature type="domain" description="HPt" evidence="4">
    <location>
        <begin position="6"/>
        <end position="110"/>
    </location>
</feature>
<evidence type="ECO:0000259" key="4">
    <source>
        <dbReference type="PROSITE" id="PS50894"/>
    </source>
</evidence>
<sequence length="387" mass="43500">MSRPDLAELSSDLLDDFRLESSEQFQRCEQLLIELEHAPTDNERLRELFRLIHTVKGNLGCVGLDALMSVPQAMEDVLSCLREGELSFDSLLGDILLLTLDHLKALIHYAFGGPEAQLSDNQSQALAQALSHLAHIPAEQQTGIRSALLQQLDPSSEAATLHTTEQPAVAELLKRYGIELDADLLFFVDLMHASERRSHYWQGRGLRQLDLALAINQLGGTPEQPAQLAAAICLHDVGMAFLPLDMLHKEANFTHEERRRMQSHPRIAHDLLKRMPRWHSAAEIVLQHQERADGSGYPKGLKEIETSPGALIISIVDTFDARTHERAHQTLNKRPLLRAILEINNLAGTQFSAHWVELFNQTLQQHPELAHRQTSETAPTAEHITRR</sequence>
<feature type="modified residue" description="Phosphohistidine" evidence="2">
    <location>
        <position position="53"/>
    </location>
</feature>
<comment type="caution">
    <text evidence="6">The sequence shown here is derived from an EMBL/GenBank/DDBJ whole genome shotgun (WGS) entry which is preliminary data.</text>
</comment>
<evidence type="ECO:0000259" key="5">
    <source>
        <dbReference type="PROSITE" id="PS51832"/>
    </source>
</evidence>
<dbReference type="PROSITE" id="PS51832">
    <property type="entry name" value="HD_GYP"/>
    <property type="match status" value="1"/>
</dbReference>
<proteinExistence type="predicted"/>
<keyword evidence="1" id="KW-0902">Two-component regulatory system</keyword>
<dbReference type="Gene3D" id="1.10.3210.10">
    <property type="entry name" value="Hypothetical protein af1432"/>
    <property type="match status" value="1"/>
</dbReference>
<dbReference type="PROSITE" id="PS50894">
    <property type="entry name" value="HPT"/>
    <property type="match status" value="1"/>
</dbReference>
<dbReference type="CDD" id="cd00077">
    <property type="entry name" value="HDc"/>
    <property type="match status" value="1"/>
</dbReference>
<dbReference type="Proteomes" id="UP001292571">
    <property type="component" value="Unassembled WGS sequence"/>
</dbReference>
<evidence type="ECO:0000256" key="3">
    <source>
        <dbReference type="SAM" id="MobiDB-lite"/>
    </source>
</evidence>